<dbReference type="EMBL" id="BSPX01000011">
    <property type="protein sequence ID" value="GLT21648.1"/>
    <property type="molecule type" value="Genomic_DNA"/>
</dbReference>
<evidence type="ECO:0000313" key="1">
    <source>
        <dbReference type="EMBL" id="GLT21648.1"/>
    </source>
</evidence>
<evidence type="ECO:0000313" key="2">
    <source>
        <dbReference type="Proteomes" id="UP001157167"/>
    </source>
</evidence>
<protein>
    <recommendedName>
        <fullName evidence="3">Prepilin-type N-terminal cleavage/methylation domain-containing protein</fullName>
    </recommendedName>
</protein>
<gene>
    <name evidence="1" type="ORF">GCM10007933_11000</name>
</gene>
<dbReference type="InterPro" id="IPR012902">
    <property type="entry name" value="N_methyl_site"/>
</dbReference>
<sequence>MKRQRGFGYIEALVAVVLLAIAIVPALDALSNATRGAPTADRDDDLWQAVANKLSDVAGARFDDLDTAASLAGSATTASLFSDASGATPRVMIYLSRYDGDNADGDNNPFTGTDADLIWVRAAITDPPVEMTTLVTR</sequence>
<keyword evidence="2" id="KW-1185">Reference proteome</keyword>
<comment type="caution">
    <text evidence="1">The sequence shown here is derived from an EMBL/GenBank/DDBJ whole genome shotgun (WGS) entry which is preliminary data.</text>
</comment>
<dbReference type="RefSeq" id="WP_284187057.1">
    <property type="nucleotide sequence ID" value="NZ_BSPX01000011.1"/>
</dbReference>
<organism evidence="1 2">
    <name type="scientific">Zoogloea oryzae</name>
    <dbReference type="NCBI Taxonomy" id="310767"/>
    <lineage>
        <taxon>Bacteria</taxon>
        <taxon>Pseudomonadati</taxon>
        <taxon>Pseudomonadota</taxon>
        <taxon>Betaproteobacteria</taxon>
        <taxon>Rhodocyclales</taxon>
        <taxon>Zoogloeaceae</taxon>
        <taxon>Zoogloea</taxon>
    </lineage>
</organism>
<proteinExistence type="predicted"/>
<dbReference type="Proteomes" id="UP001157167">
    <property type="component" value="Unassembled WGS sequence"/>
</dbReference>
<accession>A0ABQ6F7Y0</accession>
<reference evidence="2" key="1">
    <citation type="journal article" date="2019" name="Int. J. Syst. Evol. Microbiol.">
        <title>The Global Catalogue of Microorganisms (GCM) 10K type strain sequencing project: providing services to taxonomists for standard genome sequencing and annotation.</title>
        <authorList>
            <consortium name="The Broad Institute Genomics Platform"/>
            <consortium name="The Broad Institute Genome Sequencing Center for Infectious Disease"/>
            <person name="Wu L."/>
            <person name="Ma J."/>
        </authorList>
    </citation>
    <scope>NUCLEOTIDE SEQUENCE [LARGE SCALE GENOMIC DNA]</scope>
    <source>
        <strain evidence="2">NBRC 102407</strain>
    </source>
</reference>
<dbReference type="Pfam" id="PF07963">
    <property type="entry name" value="N_methyl"/>
    <property type="match status" value="1"/>
</dbReference>
<name>A0ABQ6F7Y0_9RHOO</name>
<evidence type="ECO:0008006" key="3">
    <source>
        <dbReference type="Google" id="ProtNLM"/>
    </source>
</evidence>